<protein>
    <submittedName>
        <fullName evidence="1">Uncharacterized protein</fullName>
    </submittedName>
</protein>
<accession>A0ABD0TZJ0</accession>
<proteinExistence type="predicted"/>
<dbReference type="Proteomes" id="UP001552299">
    <property type="component" value="Unassembled WGS sequence"/>
</dbReference>
<sequence>MKEKASAEGEVLDATKQKLEDPQAETVVLTLDLGSKTDVLFTYIIAQIKPYKPDSPPCMADPEHNHGFVYDVHGRTDLLRSPFFDLNLEVDDTVDDYVYRILFTLVPSIEEHLPIRHRRLIGRPPTSPPATSPASCTITFDIKHNQARYMYFRKADELVLSN</sequence>
<evidence type="ECO:0000313" key="2">
    <source>
        <dbReference type="Proteomes" id="UP001552299"/>
    </source>
</evidence>
<organism evidence="1 2">
    <name type="scientific">Dendrobium thyrsiflorum</name>
    <name type="common">Pinecone-like raceme dendrobium</name>
    <name type="synonym">Orchid</name>
    <dbReference type="NCBI Taxonomy" id="117978"/>
    <lineage>
        <taxon>Eukaryota</taxon>
        <taxon>Viridiplantae</taxon>
        <taxon>Streptophyta</taxon>
        <taxon>Embryophyta</taxon>
        <taxon>Tracheophyta</taxon>
        <taxon>Spermatophyta</taxon>
        <taxon>Magnoliopsida</taxon>
        <taxon>Liliopsida</taxon>
        <taxon>Asparagales</taxon>
        <taxon>Orchidaceae</taxon>
        <taxon>Epidendroideae</taxon>
        <taxon>Malaxideae</taxon>
        <taxon>Dendrobiinae</taxon>
        <taxon>Dendrobium</taxon>
    </lineage>
</organism>
<keyword evidence="2" id="KW-1185">Reference proteome</keyword>
<comment type="caution">
    <text evidence="1">The sequence shown here is derived from an EMBL/GenBank/DDBJ whole genome shotgun (WGS) entry which is preliminary data.</text>
</comment>
<evidence type="ECO:0000313" key="1">
    <source>
        <dbReference type="EMBL" id="KAL0904970.1"/>
    </source>
</evidence>
<gene>
    <name evidence="1" type="ORF">M5K25_027137</name>
</gene>
<name>A0ABD0TZJ0_DENTH</name>
<reference evidence="1 2" key="1">
    <citation type="journal article" date="2024" name="Plant Biotechnol. J.">
        <title>Dendrobium thyrsiflorum genome and its molecular insights into genes involved in important horticultural traits.</title>
        <authorList>
            <person name="Chen B."/>
            <person name="Wang J.Y."/>
            <person name="Zheng P.J."/>
            <person name="Li K.L."/>
            <person name="Liang Y.M."/>
            <person name="Chen X.F."/>
            <person name="Zhang C."/>
            <person name="Zhao X."/>
            <person name="He X."/>
            <person name="Zhang G.Q."/>
            <person name="Liu Z.J."/>
            <person name="Xu Q."/>
        </authorList>
    </citation>
    <scope>NUCLEOTIDE SEQUENCE [LARGE SCALE GENOMIC DNA]</scope>
    <source>
        <strain evidence="1">GZMU011</strain>
    </source>
</reference>
<dbReference type="AlphaFoldDB" id="A0ABD0TZJ0"/>
<dbReference type="EMBL" id="JANQDX010000019">
    <property type="protein sequence ID" value="KAL0904970.1"/>
    <property type="molecule type" value="Genomic_DNA"/>
</dbReference>